<evidence type="ECO:0000313" key="2">
    <source>
        <dbReference type="Proteomes" id="UP000217258"/>
    </source>
</evidence>
<proteinExistence type="predicted"/>
<name>A0ABN5C8S8_9GAMM</name>
<dbReference type="EMBL" id="CP011030">
    <property type="protein sequence ID" value="ATC91100.1"/>
    <property type="molecule type" value="Genomic_DNA"/>
</dbReference>
<accession>A0ABN5C8S8</accession>
<organism evidence="1 2">
    <name type="scientific">Pseudoalteromonas issachenkonii</name>
    <dbReference type="NCBI Taxonomy" id="152297"/>
    <lineage>
        <taxon>Bacteria</taxon>
        <taxon>Pseudomonadati</taxon>
        <taxon>Pseudomonadota</taxon>
        <taxon>Gammaproteobacteria</taxon>
        <taxon>Alteromonadales</taxon>
        <taxon>Pseudoalteromonadaceae</taxon>
        <taxon>Pseudoalteromonas</taxon>
    </lineage>
</organism>
<evidence type="ECO:0000313" key="1">
    <source>
        <dbReference type="EMBL" id="ATC91100.1"/>
    </source>
</evidence>
<keyword evidence="2" id="KW-1185">Reference proteome</keyword>
<dbReference type="Proteomes" id="UP000217258">
    <property type="component" value="Chromosome I"/>
</dbReference>
<gene>
    <name evidence="1" type="ORF">PISS_a2265</name>
</gene>
<reference evidence="1 2" key="1">
    <citation type="submission" date="2015-06" db="EMBL/GenBank/DDBJ databases">
        <authorList>
            <person name="Xie B.-B."/>
            <person name="Rong J.-C."/>
            <person name="Qin Q.-L."/>
            <person name="Zhang Y.-Z."/>
        </authorList>
    </citation>
    <scope>NUCLEOTIDE SEQUENCE [LARGE SCALE GENOMIC DNA]</scope>
    <source>
        <strain evidence="1 2">KMM 3549</strain>
    </source>
</reference>
<dbReference type="RefSeq" id="WP_058154967.1">
    <property type="nucleotide sequence ID" value="NZ_CP011030.1"/>
</dbReference>
<evidence type="ECO:0008006" key="3">
    <source>
        <dbReference type="Google" id="ProtNLM"/>
    </source>
</evidence>
<sequence length="61" mass="6815">MVNQNAEQIARDKTSLDIFWLKDKSLTDLENLPEPGEPAGEIIENMEAGLDSFRQVLAALQ</sequence>
<protein>
    <recommendedName>
        <fullName evidence="3">Type I restriction enzyme M protein</fullName>
    </recommendedName>
</protein>